<evidence type="ECO:0000256" key="3">
    <source>
        <dbReference type="SAM" id="SignalP"/>
    </source>
</evidence>
<keyword evidence="2" id="KW-0472">Membrane</keyword>
<name>A0AAD9NF84_RIDPI</name>
<keyword evidence="5" id="KW-1185">Reference proteome</keyword>
<evidence type="ECO:0008006" key="6">
    <source>
        <dbReference type="Google" id="ProtNLM"/>
    </source>
</evidence>
<keyword evidence="1" id="KW-0325">Glycoprotein</keyword>
<feature type="transmembrane region" description="Helical" evidence="2">
    <location>
        <begin position="191"/>
        <end position="210"/>
    </location>
</feature>
<organism evidence="4 5">
    <name type="scientific">Ridgeia piscesae</name>
    <name type="common">Tubeworm</name>
    <dbReference type="NCBI Taxonomy" id="27915"/>
    <lineage>
        <taxon>Eukaryota</taxon>
        <taxon>Metazoa</taxon>
        <taxon>Spiralia</taxon>
        <taxon>Lophotrochozoa</taxon>
        <taxon>Annelida</taxon>
        <taxon>Polychaeta</taxon>
        <taxon>Sedentaria</taxon>
        <taxon>Canalipalpata</taxon>
        <taxon>Sabellida</taxon>
        <taxon>Siboglinidae</taxon>
        <taxon>Ridgeia</taxon>
    </lineage>
</organism>
<accession>A0AAD9NF84</accession>
<dbReference type="InterPro" id="IPR009011">
    <property type="entry name" value="Man6P_isomerase_rcpt-bd_dom_sf"/>
</dbReference>
<comment type="caution">
    <text evidence="4">The sequence shown here is derived from an EMBL/GenBank/DDBJ whole genome shotgun (WGS) entry which is preliminary data.</text>
</comment>
<reference evidence="4" key="1">
    <citation type="journal article" date="2023" name="Mol. Biol. Evol.">
        <title>Third-Generation Sequencing Reveals the Adaptive Role of the Epigenome in Three Deep-Sea Polychaetes.</title>
        <authorList>
            <person name="Perez M."/>
            <person name="Aroh O."/>
            <person name="Sun Y."/>
            <person name="Lan Y."/>
            <person name="Juniper S.K."/>
            <person name="Young C.R."/>
            <person name="Angers B."/>
            <person name="Qian P.Y."/>
        </authorList>
    </citation>
    <scope>NUCLEOTIDE SEQUENCE</scope>
    <source>
        <strain evidence="4">R07B-5</strain>
    </source>
</reference>
<sequence length="256" mass="28639">MGAWVGKFGLFWLVHFISFWGVYADDTCVRKPGQGPCMCTTTTNIVVDLTNIRNNLDPKPADNKPTFSDIPVVEGFKDPYLYSYSPCKSFTDESCQDVSVCQKSEDRKFTYGAGKLDTAKFSGDYFKNELLVTYTDGERNSTVFLRCSLGEVGKLQPHGELKPGSKHYTFVLLSKNFCLAHVAHGISTGSILLILFFVSVIVYLVGGTLLKHFLQGARGWEQIPNVSFWRDFPSLVRDGVMFTVGMCTPKRTYEAI</sequence>
<evidence type="ECO:0000256" key="2">
    <source>
        <dbReference type="SAM" id="Phobius"/>
    </source>
</evidence>
<evidence type="ECO:0000256" key="1">
    <source>
        <dbReference type="ARBA" id="ARBA00023180"/>
    </source>
</evidence>
<proteinExistence type="predicted"/>
<dbReference type="EMBL" id="JAODUO010001244">
    <property type="protein sequence ID" value="KAK2168082.1"/>
    <property type="molecule type" value="Genomic_DNA"/>
</dbReference>
<dbReference type="Proteomes" id="UP001209878">
    <property type="component" value="Unassembled WGS sequence"/>
</dbReference>
<dbReference type="PANTHER" id="PTHR15071:SF0">
    <property type="entry name" value="MANNOSE 6-PHOSPHATE RECEPTOR-LIKE PROTEIN 1"/>
    <property type="match status" value="1"/>
</dbReference>
<dbReference type="GO" id="GO:0000139">
    <property type="term" value="C:Golgi membrane"/>
    <property type="evidence" value="ECO:0007669"/>
    <property type="project" value="UniProtKB-SubCell"/>
</dbReference>
<gene>
    <name evidence="4" type="ORF">NP493_1245g00051</name>
</gene>
<dbReference type="GO" id="GO:0005802">
    <property type="term" value="C:trans-Golgi network"/>
    <property type="evidence" value="ECO:0007669"/>
    <property type="project" value="TreeGrafter"/>
</dbReference>
<keyword evidence="3" id="KW-0732">Signal</keyword>
<dbReference type="AlphaFoldDB" id="A0AAD9NF84"/>
<dbReference type="PANTHER" id="PTHR15071">
    <property type="entry name" value="MANNOSE-6-PHOSPHATE RECEPTOR FAMILY MEMBER"/>
    <property type="match status" value="1"/>
</dbReference>
<dbReference type="SUPFAM" id="SSF50911">
    <property type="entry name" value="Mannose 6-phosphate receptor domain"/>
    <property type="match status" value="1"/>
</dbReference>
<keyword evidence="2" id="KW-1133">Transmembrane helix</keyword>
<feature type="signal peptide" evidence="3">
    <location>
        <begin position="1"/>
        <end position="24"/>
    </location>
</feature>
<evidence type="ECO:0000313" key="4">
    <source>
        <dbReference type="EMBL" id="KAK2168082.1"/>
    </source>
</evidence>
<protein>
    <recommendedName>
        <fullName evidence="6">Cation-dependent mannose-6-phosphate receptor</fullName>
    </recommendedName>
</protein>
<feature type="chain" id="PRO_5042142111" description="Cation-dependent mannose-6-phosphate receptor" evidence="3">
    <location>
        <begin position="25"/>
        <end position="256"/>
    </location>
</feature>
<dbReference type="InterPro" id="IPR028927">
    <property type="entry name" value="Man-6-P_rcpt"/>
</dbReference>
<dbReference type="Gene3D" id="2.70.130.10">
    <property type="entry name" value="Mannose-6-phosphate receptor binding domain"/>
    <property type="match status" value="1"/>
</dbReference>
<keyword evidence="2" id="KW-0812">Transmembrane</keyword>
<dbReference type="Pfam" id="PF02157">
    <property type="entry name" value="Man-6-P_recep"/>
    <property type="match status" value="1"/>
</dbReference>
<evidence type="ECO:0000313" key="5">
    <source>
        <dbReference type="Proteomes" id="UP001209878"/>
    </source>
</evidence>